<evidence type="ECO:0000256" key="9">
    <source>
        <dbReference type="SAM" id="Coils"/>
    </source>
</evidence>
<proteinExistence type="inferred from homology"/>
<keyword evidence="4 10" id="KW-1133">Transmembrane helix</keyword>
<reference evidence="13" key="2">
    <citation type="submission" date="2017-01" db="EMBL/GenBank/DDBJ databases">
        <authorList>
            <person name="Mah S.A."/>
            <person name="Swanson W.J."/>
            <person name="Moy G.W."/>
            <person name="Vacquier V.D."/>
        </authorList>
    </citation>
    <scope>NUCLEOTIDE SEQUENCE [LARGE SCALE GENOMIC DNA]</scope>
    <source>
        <strain evidence="13">DSM 21068</strain>
    </source>
</reference>
<feature type="domain" description="Guanylate cyclase" evidence="11">
    <location>
        <begin position="613"/>
        <end position="740"/>
    </location>
</feature>
<dbReference type="Pfam" id="PF13424">
    <property type="entry name" value="TPR_12"/>
    <property type="match status" value="1"/>
</dbReference>
<dbReference type="AlphaFoldDB" id="A0A1N7N109"/>
<dbReference type="PROSITE" id="PS50005">
    <property type="entry name" value="TPR"/>
    <property type="match status" value="1"/>
</dbReference>
<dbReference type="STRING" id="551459.SAMN05421796_10687"/>
<dbReference type="PANTHER" id="PTHR11920">
    <property type="entry name" value="GUANYLYL CYCLASE"/>
    <property type="match status" value="1"/>
</dbReference>
<dbReference type="InterPro" id="IPR018297">
    <property type="entry name" value="A/G_cyclase_CS"/>
</dbReference>
<dbReference type="Proteomes" id="UP000238314">
    <property type="component" value="Unassembled WGS sequence"/>
</dbReference>
<dbReference type="CDD" id="cd07302">
    <property type="entry name" value="CHD"/>
    <property type="match status" value="1"/>
</dbReference>
<dbReference type="InterPro" id="IPR029787">
    <property type="entry name" value="Nucleotide_cyclase"/>
</dbReference>
<gene>
    <name evidence="12" type="ORF">B0A70_08645</name>
    <name evidence="13" type="ORF">SAMN05421796_10687</name>
</gene>
<dbReference type="PANTHER" id="PTHR11920:SF335">
    <property type="entry name" value="GUANYLATE CYCLASE"/>
    <property type="match status" value="1"/>
</dbReference>
<dbReference type="PROSITE" id="PS50125">
    <property type="entry name" value="GUANYLATE_CYCLASE_2"/>
    <property type="match status" value="1"/>
</dbReference>
<evidence type="ECO:0000256" key="7">
    <source>
        <dbReference type="PROSITE-ProRule" id="PRU00339"/>
    </source>
</evidence>
<dbReference type="EMBL" id="FTOJ01000006">
    <property type="protein sequence ID" value="SIS91881.1"/>
    <property type="molecule type" value="Genomic_DNA"/>
</dbReference>
<dbReference type="InterPro" id="IPR050401">
    <property type="entry name" value="Cyclic_nucleotide_synthase"/>
</dbReference>
<evidence type="ECO:0000256" key="5">
    <source>
        <dbReference type="ARBA" id="ARBA00023136"/>
    </source>
</evidence>
<evidence type="ECO:0000313" key="12">
    <source>
        <dbReference type="EMBL" id="PQA93843.1"/>
    </source>
</evidence>
<dbReference type="PROSITE" id="PS00452">
    <property type="entry name" value="GUANYLATE_CYCLASE_1"/>
    <property type="match status" value="1"/>
</dbReference>
<dbReference type="Pfam" id="PF00211">
    <property type="entry name" value="Guanylate_cyc"/>
    <property type="match status" value="1"/>
</dbReference>
<evidence type="ECO:0000313" key="14">
    <source>
        <dbReference type="Proteomes" id="UP000186246"/>
    </source>
</evidence>
<feature type="coiled-coil region" evidence="9">
    <location>
        <begin position="444"/>
        <end position="501"/>
    </location>
</feature>
<reference evidence="14" key="3">
    <citation type="submission" date="2017-01" db="EMBL/GenBank/DDBJ databases">
        <authorList>
            <person name="Varghese N."/>
            <person name="Submissions S."/>
        </authorList>
    </citation>
    <scope>NUCLEOTIDE SEQUENCE [LARGE SCALE GENOMIC DNA]</scope>
    <source>
        <strain evidence="14">DSM 21068</strain>
    </source>
</reference>
<keyword evidence="7" id="KW-0802">TPR repeat</keyword>
<evidence type="ECO:0000256" key="2">
    <source>
        <dbReference type="ARBA" id="ARBA00022692"/>
    </source>
</evidence>
<dbReference type="GO" id="GO:0009190">
    <property type="term" value="P:cyclic nucleotide biosynthetic process"/>
    <property type="evidence" value="ECO:0007669"/>
    <property type="project" value="InterPro"/>
</dbReference>
<dbReference type="InterPro" id="IPR001054">
    <property type="entry name" value="A/G_cyclase"/>
</dbReference>
<evidence type="ECO:0000256" key="1">
    <source>
        <dbReference type="ARBA" id="ARBA00004370"/>
    </source>
</evidence>
<dbReference type="Proteomes" id="UP000186246">
    <property type="component" value="Unassembled WGS sequence"/>
</dbReference>
<comment type="similarity">
    <text evidence="8">Belongs to the adenylyl cyclase class-4/guanylyl cyclase family.</text>
</comment>
<dbReference type="SUPFAM" id="SSF48452">
    <property type="entry name" value="TPR-like"/>
    <property type="match status" value="1"/>
</dbReference>
<keyword evidence="15" id="KW-1185">Reference proteome</keyword>
<keyword evidence="3" id="KW-0547">Nucleotide-binding</keyword>
<keyword evidence="6 8" id="KW-0456">Lyase</keyword>
<evidence type="ECO:0000313" key="15">
    <source>
        <dbReference type="Proteomes" id="UP000238314"/>
    </source>
</evidence>
<dbReference type="EMBL" id="MUGO01000012">
    <property type="protein sequence ID" value="PQA93843.1"/>
    <property type="molecule type" value="Genomic_DNA"/>
</dbReference>
<evidence type="ECO:0000313" key="13">
    <source>
        <dbReference type="EMBL" id="SIS91881.1"/>
    </source>
</evidence>
<dbReference type="Gene3D" id="3.30.70.1230">
    <property type="entry name" value="Nucleotide cyclase"/>
    <property type="match status" value="1"/>
</dbReference>
<reference evidence="12 15" key="1">
    <citation type="submission" date="2016-11" db="EMBL/GenBank/DDBJ databases">
        <title>Whole genomes of Flavobacteriaceae.</title>
        <authorList>
            <person name="Stine C."/>
            <person name="Li C."/>
            <person name="Tadesse D."/>
        </authorList>
    </citation>
    <scope>NUCLEOTIDE SEQUENCE [LARGE SCALE GENOMIC DNA]</scope>
    <source>
        <strain evidence="12 15">DSM 21068</strain>
    </source>
</reference>
<dbReference type="GO" id="GO:0000166">
    <property type="term" value="F:nucleotide binding"/>
    <property type="evidence" value="ECO:0007669"/>
    <property type="project" value="UniProtKB-KW"/>
</dbReference>
<evidence type="ECO:0000256" key="6">
    <source>
        <dbReference type="ARBA" id="ARBA00023239"/>
    </source>
</evidence>
<dbReference type="InterPro" id="IPR011990">
    <property type="entry name" value="TPR-like_helical_dom_sf"/>
</dbReference>
<evidence type="ECO:0000259" key="11">
    <source>
        <dbReference type="PROSITE" id="PS50125"/>
    </source>
</evidence>
<dbReference type="SUPFAM" id="SSF55073">
    <property type="entry name" value="Nucleotide cyclase"/>
    <property type="match status" value="1"/>
</dbReference>
<accession>A0A1N7N109</accession>
<evidence type="ECO:0000256" key="10">
    <source>
        <dbReference type="SAM" id="Phobius"/>
    </source>
</evidence>
<evidence type="ECO:0000256" key="3">
    <source>
        <dbReference type="ARBA" id="ARBA00022741"/>
    </source>
</evidence>
<organism evidence="13 14">
    <name type="scientific">Chryseobacterium piscicola</name>
    <dbReference type="NCBI Taxonomy" id="551459"/>
    <lineage>
        <taxon>Bacteria</taxon>
        <taxon>Pseudomonadati</taxon>
        <taxon>Bacteroidota</taxon>
        <taxon>Flavobacteriia</taxon>
        <taxon>Flavobacteriales</taxon>
        <taxon>Weeksellaceae</taxon>
        <taxon>Chryseobacterium group</taxon>
        <taxon>Chryseobacterium</taxon>
    </lineage>
</organism>
<keyword evidence="9" id="KW-0175">Coiled coil</keyword>
<comment type="subcellular location">
    <subcellularLocation>
        <location evidence="1">Membrane</location>
    </subcellularLocation>
</comment>
<dbReference type="GO" id="GO:0004016">
    <property type="term" value="F:adenylate cyclase activity"/>
    <property type="evidence" value="ECO:0007669"/>
    <property type="project" value="UniProtKB-ARBA"/>
</dbReference>
<protein>
    <submittedName>
        <fullName evidence="13">Adenylate cyclase, class 3</fullName>
    </submittedName>
</protein>
<evidence type="ECO:0000256" key="4">
    <source>
        <dbReference type="ARBA" id="ARBA00022989"/>
    </source>
</evidence>
<dbReference type="InterPro" id="IPR019734">
    <property type="entry name" value="TPR_rpt"/>
</dbReference>
<dbReference type="GO" id="GO:0016020">
    <property type="term" value="C:membrane"/>
    <property type="evidence" value="ECO:0007669"/>
    <property type="project" value="UniProtKB-SubCell"/>
</dbReference>
<feature type="transmembrane region" description="Helical" evidence="10">
    <location>
        <begin position="546"/>
        <end position="565"/>
    </location>
</feature>
<name>A0A1N7N109_9FLAO</name>
<keyword evidence="5 10" id="KW-0472">Membrane</keyword>
<dbReference type="GO" id="GO:0035556">
    <property type="term" value="P:intracellular signal transduction"/>
    <property type="evidence" value="ECO:0007669"/>
    <property type="project" value="InterPro"/>
</dbReference>
<evidence type="ECO:0000256" key="8">
    <source>
        <dbReference type="RuleBase" id="RU000405"/>
    </source>
</evidence>
<sequence>MGKGNNQPLKNKFTTLAFISIFFLGNTIFKAQDSKEILELKSKLALVKTHKEKAKIYNDIGSLYADKKIDDSAIAYSKLSLPIYERLNDTEQIGRTNLFIGGLLLQKMDVVNSERYLIEGEQYLNKTDNYNKRAWTYYLLATVNSINKKNKVANDYCNQILSLYNHKKVKDKKVVLAAYQRLFQNNFLQENVVEGYKSLNTYIEFTKNNFPEYLYDSYFFAGTFYLLNKDFKKSLSYFQEALNVAKKSKNELQIASSKMLIGDLYTETKQYEQAKFFLNDAKNYFEEHQLNDNLKLVYYYFSDVNYKQKDYNNAQFYINKTLKLSNEKDPMYRYFTHQKGLIDLKTTMHDAVDFKGNTKKTQELQRLTSEQSKNLDYFLSLKTVVPSEIFIQNYEILHEAYEKLGDYEKSLFYLKKANDKNELTYGLDKMRNLAETQSQTELVNERARIKLQEETKRIQLQKEIELKALRFEFEKKQAAAKTAEERERLLLEEDAKRKEIELSYTYQKKAAEQKYIQERKFANTVQEKRNAIAKAELENSKTQKNMWAIGAGLSLLLLGFAGYSYNQKRKDNKKIAEEKQKSDDLLLNILPFEVAEELKEKGKTSAKHFDEVSVLFTDFVNFTANSERIGVQEVLNELNICFTEFDRIMEKYNLEKIKTIGDAYLAVSGLPVSNDLHAKNAVNASLEILSYIQQRKKDNPNALDIRIGIHSGAVIAGIVGVKKFAYDIWGDTVNTAARMEQNSSSGRVNISEATYQLIKDDFTFEHRGRIETKGKGAMDMYFVNQF</sequence>
<keyword evidence="2 10" id="KW-0812">Transmembrane</keyword>
<dbReference type="SMART" id="SM00028">
    <property type="entry name" value="TPR"/>
    <property type="match status" value="4"/>
</dbReference>
<dbReference type="Gene3D" id="1.25.40.10">
    <property type="entry name" value="Tetratricopeptide repeat domain"/>
    <property type="match status" value="2"/>
</dbReference>
<feature type="repeat" description="TPR" evidence="7">
    <location>
        <begin position="215"/>
        <end position="248"/>
    </location>
</feature>
<dbReference type="SMART" id="SM00044">
    <property type="entry name" value="CYCc"/>
    <property type="match status" value="1"/>
</dbReference>